<evidence type="ECO:0000259" key="5">
    <source>
        <dbReference type="PROSITE" id="PS51767"/>
    </source>
</evidence>
<dbReference type="Proteomes" id="UP000007800">
    <property type="component" value="Unassembled WGS sequence"/>
</dbReference>
<dbReference type="SUPFAM" id="SSF50630">
    <property type="entry name" value="Acid proteases"/>
    <property type="match status" value="1"/>
</dbReference>
<dbReference type="GO" id="GO:0006508">
    <property type="term" value="P:proteolysis"/>
    <property type="evidence" value="ECO:0007669"/>
    <property type="project" value="UniProtKB-KW"/>
</dbReference>
<dbReference type="OrthoDB" id="771136at2759"/>
<evidence type="ECO:0000256" key="4">
    <source>
        <dbReference type="ARBA" id="ARBA00022801"/>
    </source>
</evidence>
<dbReference type="GeneID" id="9065383"/>
<dbReference type="PROSITE" id="PS51767">
    <property type="entry name" value="PEPTIDASE_A1"/>
    <property type="match status" value="1"/>
</dbReference>
<gene>
    <name evidence="6" type="ORF">Pmar_PMAR006112</name>
</gene>
<dbReference type="PANTHER" id="PTHR47966">
    <property type="entry name" value="BETA-SITE APP-CLEAVING ENZYME, ISOFORM A-RELATED"/>
    <property type="match status" value="1"/>
</dbReference>
<reference evidence="6 7" key="1">
    <citation type="submission" date="2008-07" db="EMBL/GenBank/DDBJ databases">
        <authorList>
            <person name="El-Sayed N."/>
            <person name="Caler E."/>
            <person name="Inman J."/>
            <person name="Amedeo P."/>
            <person name="Hass B."/>
            <person name="Wortman J."/>
        </authorList>
    </citation>
    <scope>NUCLEOTIDE SEQUENCE [LARGE SCALE GENOMIC DNA]</scope>
    <source>
        <strain evidence="7">ATCC 50983 / TXsc</strain>
    </source>
</reference>
<sequence>MRVSFLGPSGFDQAMTFYFARFLLLAVVHAELILRLPISLDVYEPGRPDLFLIADITVDAMSFRQMVDTGSPLTFFIWRKWYESVEPGGCKTIPSKCYVCLPECTPGPTEVFSFLDGTEVTLFKHSGAFFFGGKVVRNIDFGLMADYNFEFTLPPSLIGLGYPHKEPAPYEAPYEPLMKQLLDKPKAQRLIGKNMFSVYLDSAAKPTGELLLGGQDPTKYVGPMVFVPSAKDHWAVALIGMKVGANAEVKFGKPMSTVIDTGATGILMSESYRNKLLKDLQSTATKPVKFQPYNDVFEINCADRQSLQPLTLFMRGAGGQSVPLEIPQEHYIRLDGRHCLLFFGLSDIDTWSIGNLVLPGRYLLFDYQENKIGFAKTK</sequence>
<evidence type="ECO:0000313" key="6">
    <source>
        <dbReference type="EMBL" id="EER06345.1"/>
    </source>
</evidence>
<keyword evidence="4" id="KW-0378">Hydrolase</keyword>
<dbReference type="PANTHER" id="PTHR47966:SF51">
    <property type="entry name" value="BETA-SITE APP-CLEAVING ENZYME, ISOFORM A-RELATED"/>
    <property type="match status" value="1"/>
</dbReference>
<evidence type="ECO:0000256" key="1">
    <source>
        <dbReference type="ARBA" id="ARBA00007447"/>
    </source>
</evidence>
<evidence type="ECO:0000313" key="7">
    <source>
        <dbReference type="Proteomes" id="UP000007800"/>
    </source>
</evidence>
<dbReference type="InterPro" id="IPR021109">
    <property type="entry name" value="Peptidase_aspartic_dom_sf"/>
</dbReference>
<dbReference type="CDD" id="cd05471">
    <property type="entry name" value="pepsin_like"/>
    <property type="match status" value="1"/>
</dbReference>
<dbReference type="AlphaFoldDB" id="C5LA89"/>
<dbReference type="Pfam" id="PF00026">
    <property type="entry name" value="Asp"/>
    <property type="match status" value="1"/>
</dbReference>
<dbReference type="EMBL" id="GG680729">
    <property type="protein sequence ID" value="EER06345.1"/>
    <property type="molecule type" value="Genomic_DNA"/>
</dbReference>
<evidence type="ECO:0000256" key="3">
    <source>
        <dbReference type="ARBA" id="ARBA00022750"/>
    </source>
</evidence>
<keyword evidence="2 6" id="KW-0645">Protease</keyword>
<dbReference type="PRINTS" id="PR00792">
    <property type="entry name" value="PEPSIN"/>
</dbReference>
<feature type="domain" description="Peptidase A1" evidence="5">
    <location>
        <begin position="50"/>
        <end position="375"/>
    </location>
</feature>
<dbReference type="RefSeq" id="XP_002774529.1">
    <property type="nucleotide sequence ID" value="XM_002774483.1"/>
</dbReference>
<dbReference type="InterPro" id="IPR001461">
    <property type="entry name" value="Aspartic_peptidase_A1"/>
</dbReference>
<comment type="similarity">
    <text evidence="1">Belongs to the peptidase A1 family.</text>
</comment>
<dbReference type="InterPro" id="IPR034164">
    <property type="entry name" value="Pepsin-like_dom"/>
</dbReference>
<evidence type="ECO:0000256" key="2">
    <source>
        <dbReference type="ARBA" id="ARBA00022670"/>
    </source>
</evidence>
<accession>C5LA89</accession>
<name>C5LA89_PERM5</name>
<dbReference type="GO" id="GO:0004190">
    <property type="term" value="F:aspartic-type endopeptidase activity"/>
    <property type="evidence" value="ECO:0007669"/>
    <property type="project" value="UniProtKB-KW"/>
</dbReference>
<organism evidence="7">
    <name type="scientific">Perkinsus marinus (strain ATCC 50983 / TXsc)</name>
    <dbReference type="NCBI Taxonomy" id="423536"/>
    <lineage>
        <taxon>Eukaryota</taxon>
        <taxon>Sar</taxon>
        <taxon>Alveolata</taxon>
        <taxon>Perkinsozoa</taxon>
        <taxon>Perkinsea</taxon>
        <taxon>Perkinsida</taxon>
        <taxon>Perkinsidae</taxon>
        <taxon>Perkinsus</taxon>
    </lineage>
</organism>
<dbReference type="Gene3D" id="2.40.70.10">
    <property type="entry name" value="Acid Proteases"/>
    <property type="match status" value="2"/>
</dbReference>
<dbReference type="InParanoid" id="C5LA89"/>
<proteinExistence type="inferred from homology"/>
<dbReference type="InterPro" id="IPR033121">
    <property type="entry name" value="PEPTIDASE_A1"/>
</dbReference>
<protein>
    <submittedName>
        <fullName evidence="6">Aspartyl protease, putative</fullName>
    </submittedName>
</protein>
<keyword evidence="7" id="KW-1185">Reference proteome</keyword>
<keyword evidence="3" id="KW-0064">Aspartyl protease</keyword>